<dbReference type="Proteomes" id="UP000828048">
    <property type="component" value="Chromosome 5"/>
</dbReference>
<proteinExistence type="predicted"/>
<gene>
    <name evidence="1" type="ORF">Vadar_031459</name>
</gene>
<evidence type="ECO:0000313" key="1">
    <source>
        <dbReference type="EMBL" id="KAH7847898.1"/>
    </source>
</evidence>
<dbReference type="EMBL" id="CM037155">
    <property type="protein sequence ID" value="KAH7847898.1"/>
    <property type="molecule type" value="Genomic_DNA"/>
</dbReference>
<accession>A0ACB7Y341</accession>
<name>A0ACB7Y341_9ERIC</name>
<comment type="caution">
    <text evidence="1">The sequence shown here is derived from an EMBL/GenBank/DDBJ whole genome shotgun (WGS) entry which is preliminary data.</text>
</comment>
<sequence>MEMHRRDIEPDFNLKEWAVKAKMVSRENTNSRRFSGSSFKRSFREDINQSFRSNLTISSTASSPGYNTIREEIDPSTYSFTAALKGKPLVKQPEYFVQHLKEKNDVMF</sequence>
<protein>
    <submittedName>
        <fullName evidence="1">Uncharacterized protein</fullName>
    </submittedName>
</protein>
<keyword evidence="2" id="KW-1185">Reference proteome</keyword>
<reference evidence="1 2" key="1">
    <citation type="journal article" date="2021" name="Hortic Res">
        <title>High-quality reference genome and annotation aids understanding of berry development for evergreen blueberry (Vaccinium darrowii).</title>
        <authorList>
            <person name="Yu J."/>
            <person name="Hulse-Kemp A.M."/>
            <person name="Babiker E."/>
            <person name="Staton M."/>
        </authorList>
    </citation>
    <scope>NUCLEOTIDE SEQUENCE [LARGE SCALE GENOMIC DNA]</scope>
    <source>
        <strain evidence="2">cv. NJ 8807/NJ 8810</strain>
        <tissue evidence="1">Young leaf</tissue>
    </source>
</reference>
<evidence type="ECO:0000313" key="2">
    <source>
        <dbReference type="Proteomes" id="UP000828048"/>
    </source>
</evidence>
<organism evidence="1 2">
    <name type="scientific">Vaccinium darrowii</name>
    <dbReference type="NCBI Taxonomy" id="229202"/>
    <lineage>
        <taxon>Eukaryota</taxon>
        <taxon>Viridiplantae</taxon>
        <taxon>Streptophyta</taxon>
        <taxon>Embryophyta</taxon>
        <taxon>Tracheophyta</taxon>
        <taxon>Spermatophyta</taxon>
        <taxon>Magnoliopsida</taxon>
        <taxon>eudicotyledons</taxon>
        <taxon>Gunneridae</taxon>
        <taxon>Pentapetalae</taxon>
        <taxon>asterids</taxon>
        <taxon>Ericales</taxon>
        <taxon>Ericaceae</taxon>
        <taxon>Vaccinioideae</taxon>
        <taxon>Vaccinieae</taxon>
        <taxon>Vaccinium</taxon>
    </lineage>
</organism>